<reference evidence="2 3" key="1">
    <citation type="submission" date="2013-05" db="EMBL/GenBank/DDBJ databases">
        <title>Draft genome of the parasitic nematode Anyclostoma ceylanicum.</title>
        <authorList>
            <person name="Mitreva M."/>
        </authorList>
    </citation>
    <scope>NUCLEOTIDE SEQUENCE [LARGE SCALE GENOMIC DNA]</scope>
</reference>
<evidence type="ECO:0000256" key="1">
    <source>
        <dbReference type="SAM" id="MobiDB-lite"/>
    </source>
</evidence>
<dbReference type="EMBL" id="KE125804">
    <property type="protein sequence ID" value="EPB67034.1"/>
    <property type="molecule type" value="Genomic_DNA"/>
</dbReference>
<feature type="region of interest" description="Disordered" evidence="1">
    <location>
        <begin position="130"/>
        <end position="153"/>
    </location>
</feature>
<sequence>MHGRDPQLISDAVLRYPRRMFGDPESYKTEIIANIFNAWSTNKTRIEKATNIYKSNYDKQCRQQGEITLGDLVLLRNDGNHSKFELSWKGPYRVIQIAKPNVTLQMLGNPANIEIVHSNRTKKYEDRHVPNLITPPETPLPNEATDEDTPNVRRSTRIQNQRIPLSY</sequence>
<name>A0A0D6L6I9_9BILA</name>
<evidence type="ECO:0000313" key="2">
    <source>
        <dbReference type="EMBL" id="EPB67034.1"/>
    </source>
</evidence>
<organism evidence="2 3">
    <name type="scientific">Ancylostoma ceylanicum</name>
    <dbReference type="NCBI Taxonomy" id="53326"/>
    <lineage>
        <taxon>Eukaryota</taxon>
        <taxon>Metazoa</taxon>
        <taxon>Ecdysozoa</taxon>
        <taxon>Nematoda</taxon>
        <taxon>Chromadorea</taxon>
        <taxon>Rhabditida</taxon>
        <taxon>Rhabditina</taxon>
        <taxon>Rhabditomorpha</taxon>
        <taxon>Strongyloidea</taxon>
        <taxon>Ancylostomatidae</taxon>
        <taxon>Ancylostomatinae</taxon>
        <taxon>Ancylostoma</taxon>
    </lineage>
</organism>
<gene>
    <name evidence="2" type="ORF">ANCCEY_13873</name>
</gene>
<keyword evidence="3" id="KW-1185">Reference proteome</keyword>
<protein>
    <submittedName>
        <fullName evidence="2">Uncharacterized protein</fullName>
    </submittedName>
</protein>
<accession>A0A0D6L6I9</accession>
<dbReference type="Proteomes" id="UP000054495">
    <property type="component" value="Unassembled WGS sequence"/>
</dbReference>
<proteinExistence type="predicted"/>
<evidence type="ECO:0000313" key="3">
    <source>
        <dbReference type="Proteomes" id="UP000054495"/>
    </source>
</evidence>
<dbReference type="AlphaFoldDB" id="A0A0D6L6I9"/>